<dbReference type="Ensembl" id="ENSCINT00000033708.1">
    <property type="protein sequence ID" value="ENSCINP00000031574.1"/>
    <property type="gene ID" value="ENSCING00000023132.1"/>
</dbReference>
<reference evidence="2" key="2">
    <citation type="journal article" date="2008" name="Genome Biol.">
        <title>Improved genome assembly and evidence-based global gene model set for the chordate Ciona intestinalis: new insight into intron and operon populations.</title>
        <authorList>
            <person name="Satou Y."/>
            <person name="Mineta K."/>
            <person name="Ogasawara M."/>
            <person name="Sasakura Y."/>
            <person name="Shoguchi E."/>
            <person name="Ueno K."/>
            <person name="Yamada L."/>
            <person name="Matsumoto J."/>
            <person name="Wasserscheid J."/>
            <person name="Dewar K."/>
            <person name="Wiley G.B."/>
            <person name="Macmil S.L."/>
            <person name="Roe B.A."/>
            <person name="Zeller R.W."/>
            <person name="Hastings K.E."/>
            <person name="Lemaire P."/>
            <person name="Lindquist E."/>
            <person name="Endo T."/>
            <person name="Hotta K."/>
            <person name="Inaba K."/>
        </authorList>
    </citation>
    <scope>NUCLEOTIDE SEQUENCE [LARGE SCALE GENOMIC DNA]</scope>
    <source>
        <strain evidence="2">wild type</strain>
    </source>
</reference>
<reference evidence="2" key="3">
    <citation type="submission" date="2025-08" db="UniProtKB">
        <authorList>
            <consortium name="Ensembl"/>
        </authorList>
    </citation>
    <scope>IDENTIFICATION</scope>
</reference>
<dbReference type="AlphaFoldDB" id="H2XPJ0"/>
<evidence type="ECO:0000313" key="3">
    <source>
        <dbReference type="Proteomes" id="UP000008144"/>
    </source>
</evidence>
<protein>
    <submittedName>
        <fullName evidence="2">Uncharacterized protein</fullName>
    </submittedName>
</protein>
<evidence type="ECO:0000256" key="1">
    <source>
        <dbReference type="SAM" id="Phobius"/>
    </source>
</evidence>
<reference evidence="2" key="4">
    <citation type="submission" date="2025-09" db="UniProtKB">
        <authorList>
            <consortium name="Ensembl"/>
        </authorList>
    </citation>
    <scope>IDENTIFICATION</scope>
</reference>
<reference evidence="3" key="1">
    <citation type="journal article" date="2002" name="Science">
        <title>The draft genome of Ciona intestinalis: insights into chordate and vertebrate origins.</title>
        <authorList>
            <person name="Dehal P."/>
            <person name="Satou Y."/>
            <person name="Campbell R.K."/>
            <person name="Chapman J."/>
            <person name="Degnan B."/>
            <person name="De Tomaso A."/>
            <person name="Davidson B."/>
            <person name="Di Gregorio A."/>
            <person name="Gelpke M."/>
            <person name="Goodstein D.M."/>
            <person name="Harafuji N."/>
            <person name="Hastings K.E."/>
            <person name="Ho I."/>
            <person name="Hotta K."/>
            <person name="Huang W."/>
            <person name="Kawashima T."/>
            <person name="Lemaire P."/>
            <person name="Martinez D."/>
            <person name="Meinertzhagen I.A."/>
            <person name="Necula S."/>
            <person name="Nonaka M."/>
            <person name="Putnam N."/>
            <person name="Rash S."/>
            <person name="Saiga H."/>
            <person name="Satake M."/>
            <person name="Terry A."/>
            <person name="Yamada L."/>
            <person name="Wang H.G."/>
            <person name="Awazu S."/>
            <person name="Azumi K."/>
            <person name="Boore J."/>
            <person name="Branno M."/>
            <person name="Chin-Bow S."/>
            <person name="DeSantis R."/>
            <person name="Doyle S."/>
            <person name="Francino P."/>
            <person name="Keys D.N."/>
            <person name="Haga S."/>
            <person name="Hayashi H."/>
            <person name="Hino K."/>
            <person name="Imai K.S."/>
            <person name="Inaba K."/>
            <person name="Kano S."/>
            <person name="Kobayashi K."/>
            <person name="Kobayashi M."/>
            <person name="Lee B.I."/>
            <person name="Makabe K.W."/>
            <person name="Manohar C."/>
            <person name="Matassi G."/>
            <person name="Medina M."/>
            <person name="Mochizuki Y."/>
            <person name="Mount S."/>
            <person name="Morishita T."/>
            <person name="Miura S."/>
            <person name="Nakayama A."/>
            <person name="Nishizaka S."/>
            <person name="Nomoto H."/>
            <person name="Ohta F."/>
            <person name="Oishi K."/>
            <person name="Rigoutsos I."/>
            <person name="Sano M."/>
            <person name="Sasaki A."/>
            <person name="Sasakura Y."/>
            <person name="Shoguchi E."/>
            <person name="Shin-i T."/>
            <person name="Spagnuolo A."/>
            <person name="Stainier D."/>
            <person name="Suzuki M.M."/>
            <person name="Tassy O."/>
            <person name="Takatori N."/>
            <person name="Tokuoka M."/>
            <person name="Yagi K."/>
            <person name="Yoshizaki F."/>
            <person name="Wada S."/>
            <person name="Zhang C."/>
            <person name="Hyatt P.D."/>
            <person name="Larimer F."/>
            <person name="Detter C."/>
            <person name="Doggett N."/>
            <person name="Glavina T."/>
            <person name="Hawkins T."/>
            <person name="Richardson P."/>
            <person name="Lucas S."/>
            <person name="Kohara Y."/>
            <person name="Levine M."/>
            <person name="Satoh N."/>
            <person name="Rokhsar D.S."/>
        </authorList>
    </citation>
    <scope>NUCLEOTIDE SEQUENCE [LARGE SCALE GENOMIC DNA]</scope>
</reference>
<feature type="transmembrane region" description="Helical" evidence="1">
    <location>
        <begin position="12"/>
        <end position="33"/>
    </location>
</feature>
<keyword evidence="1" id="KW-0812">Transmembrane</keyword>
<sequence length="43" mass="5144">MYLQKICTLFQTNHVILVMQMLLVYALCIHWCTDRHIVVAFCM</sequence>
<keyword evidence="3" id="KW-1185">Reference proteome</keyword>
<accession>H2XPJ0</accession>
<organism evidence="2 3">
    <name type="scientific">Ciona intestinalis</name>
    <name type="common">Transparent sea squirt</name>
    <name type="synonym">Ascidia intestinalis</name>
    <dbReference type="NCBI Taxonomy" id="7719"/>
    <lineage>
        <taxon>Eukaryota</taxon>
        <taxon>Metazoa</taxon>
        <taxon>Chordata</taxon>
        <taxon>Tunicata</taxon>
        <taxon>Ascidiacea</taxon>
        <taxon>Phlebobranchia</taxon>
        <taxon>Cionidae</taxon>
        <taxon>Ciona</taxon>
    </lineage>
</organism>
<keyword evidence="1" id="KW-1133">Transmembrane helix</keyword>
<evidence type="ECO:0000313" key="2">
    <source>
        <dbReference type="Ensembl" id="ENSCINP00000031574.1"/>
    </source>
</evidence>
<dbReference type="InParanoid" id="H2XPJ0"/>
<dbReference type="HOGENOM" id="CLU_3241842_0_0_1"/>
<dbReference type="Proteomes" id="UP000008144">
    <property type="component" value="Chromosome 12"/>
</dbReference>
<name>H2XPJ0_CIOIN</name>
<keyword evidence="1" id="KW-0472">Membrane</keyword>
<dbReference type="EMBL" id="EAAA01000997">
    <property type="status" value="NOT_ANNOTATED_CDS"/>
    <property type="molecule type" value="Genomic_DNA"/>
</dbReference>
<proteinExistence type="predicted"/>